<evidence type="ECO:0000313" key="1">
    <source>
        <dbReference type="EMBL" id="PPB81834.1"/>
    </source>
</evidence>
<protein>
    <submittedName>
        <fullName evidence="1">DNA alkylation repair enzyme</fullName>
    </submittedName>
</protein>
<comment type="caution">
    <text evidence="1">The sequence shown here is derived from an EMBL/GenBank/DDBJ whole genome shotgun (WGS) entry which is preliminary data.</text>
</comment>
<dbReference type="AlphaFoldDB" id="A0A2S5JK08"/>
<sequence>MTPEQALAQLSALVPEDAAPGRHELGVPAAALDTCARGWRQSLDLGTRLRLADALWQQRFAEARIAAAKLLTQARLDDDTAVWERVRTWLPVINRRDLADAVAAVGERRLIALPDRMDEVERWIAAPRGFTRRAAFLMTQPWARMTHPKPADIVIRERALEWAMRLRADPSREVRHAVQTWLARLKRHDPERAAAFVRGKPGE</sequence>
<dbReference type="InterPro" id="IPR016024">
    <property type="entry name" value="ARM-type_fold"/>
</dbReference>
<dbReference type="CDD" id="cd06561">
    <property type="entry name" value="AlkD_like"/>
    <property type="match status" value="1"/>
</dbReference>
<organism evidence="1 2">
    <name type="scientific">Albidovulum inexpectatum</name>
    <dbReference type="NCBI Taxonomy" id="196587"/>
    <lineage>
        <taxon>Bacteria</taxon>
        <taxon>Pseudomonadati</taxon>
        <taxon>Pseudomonadota</taxon>
        <taxon>Alphaproteobacteria</taxon>
        <taxon>Rhodobacterales</taxon>
        <taxon>Paracoccaceae</taxon>
        <taxon>Albidovulum</taxon>
    </lineage>
</organism>
<dbReference type="EMBL" id="PRDS01000002">
    <property type="protein sequence ID" value="PPB81834.1"/>
    <property type="molecule type" value="Genomic_DNA"/>
</dbReference>
<dbReference type="Pfam" id="PF08713">
    <property type="entry name" value="DNA_alkylation"/>
    <property type="match status" value="1"/>
</dbReference>
<proteinExistence type="predicted"/>
<dbReference type="SUPFAM" id="SSF48371">
    <property type="entry name" value="ARM repeat"/>
    <property type="match status" value="1"/>
</dbReference>
<gene>
    <name evidence="1" type="ORF">LV82_01051</name>
</gene>
<evidence type="ECO:0000313" key="2">
    <source>
        <dbReference type="Proteomes" id="UP000239736"/>
    </source>
</evidence>
<dbReference type="RefSeq" id="WP_104069666.1">
    <property type="nucleotide sequence ID" value="NZ_PRDS01000002.1"/>
</dbReference>
<dbReference type="Proteomes" id="UP000239736">
    <property type="component" value="Unassembled WGS sequence"/>
</dbReference>
<name>A0A2S5JK08_9RHOB</name>
<reference evidence="1 2" key="1">
    <citation type="submission" date="2018-01" db="EMBL/GenBank/DDBJ databases">
        <title>Genomic Encyclopedia of Archaeal and Bacterial Type Strains, Phase II (KMG-II): from individual species to whole genera.</title>
        <authorList>
            <person name="Goeker M."/>
        </authorList>
    </citation>
    <scope>NUCLEOTIDE SEQUENCE [LARGE SCALE GENOMIC DNA]</scope>
    <source>
        <strain evidence="1 2">DSM 12048</strain>
    </source>
</reference>
<accession>A0A2S5JK08</accession>
<dbReference type="Gene3D" id="1.25.10.90">
    <property type="match status" value="1"/>
</dbReference>
<keyword evidence="2" id="KW-1185">Reference proteome</keyword>
<dbReference type="InterPro" id="IPR014825">
    <property type="entry name" value="DNA_alkylation"/>
</dbReference>
<dbReference type="OrthoDB" id="9775346at2"/>